<evidence type="ECO:0000256" key="9">
    <source>
        <dbReference type="ARBA" id="ARBA00023136"/>
    </source>
</evidence>
<dbReference type="Pfam" id="PF04598">
    <property type="entry name" value="Gasdermin"/>
    <property type="match status" value="1"/>
</dbReference>
<dbReference type="Pfam" id="PF17708">
    <property type="entry name" value="Gasdermin_C"/>
    <property type="match status" value="1"/>
</dbReference>
<keyword evidence="10" id="KW-0564">Palmitate</keyword>
<dbReference type="GO" id="GO:0070269">
    <property type="term" value="P:pyroptotic inflammatory response"/>
    <property type="evidence" value="ECO:0007669"/>
    <property type="project" value="TreeGrafter"/>
</dbReference>
<dbReference type="Bgee" id="ENSOCUG00000021577">
    <property type="expression patterns" value="Expressed in testis"/>
</dbReference>
<keyword evidence="11" id="KW-0449">Lipoprotein</keyword>
<evidence type="ECO:0000313" key="15">
    <source>
        <dbReference type="Proteomes" id="UP000001811"/>
    </source>
</evidence>
<reference evidence="14 15" key="1">
    <citation type="journal article" date="2011" name="Nature">
        <title>A high-resolution map of human evolutionary constraint using 29 mammals.</title>
        <authorList>
            <person name="Lindblad-Toh K."/>
            <person name="Garber M."/>
            <person name="Zuk O."/>
            <person name="Lin M.F."/>
            <person name="Parker B.J."/>
            <person name="Washietl S."/>
            <person name="Kheradpour P."/>
            <person name="Ernst J."/>
            <person name="Jordan G."/>
            <person name="Mauceli E."/>
            <person name="Ward L.D."/>
            <person name="Lowe C.B."/>
            <person name="Holloway A.K."/>
            <person name="Clamp M."/>
            <person name="Gnerre S."/>
            <person name="Alfoldi J."/>
            <person name="Beal K."/>
            <person name="Chang J."/>
            <person name="Clawson H."/>
            <person name="Cuff J."/>
            <person name="Di Palma F."/>
            <person name="Fitzgerald S."/>
            <person name="Flicek P."/>
            <person name="Guttman M."/>
            <person name="Hubisz M.J."/>
            <person name="Jaffe D.B."/>
            <person name="Jungreis I."/>
            <person name="Kent W.J."/>
            <person name="Kostka D."/>
            <person name="Lara M."/>
            <person name="Martins A.L."/>
            <person name="Massingham T."/>
            <person name="Moltke I."/>
            <person name="Raney B.J."/>
            <person name="Rasmussen M.D."/>
            <person name="Robinson J."/>
            <person name="Stark A."/>
            <person name="Vilella A.J."/>
            <person name="Wen J."/>
            <person name="Xie X."/>
            <person name="Zody M.C."/>
            <person name="Baldwin J."/>
            <person name="Bloom T."/>
            <person name="Chin C.W."/>
            <person name="Heiman D."/>
            <person name="Nicol R."/>
            <person name="Nusbaum C."/>
            <person name="Young S."/>
            <person name="Wilkinson J."/>
            <person name="Worley K.C."/>
            <person name="Kovar C.L."/>
            <person name="Muzny D.M."/>
            <person name="Gibbs R.A."/>
            <person name="Cree A."/>
            <person name="Dihn H.H."/>
            <person name="Fowler G."/>
            <person name="Jhangiani S."/>
            <person name="Joshi V."/>
            <person name="Lee S."/>
            <person name="Lewis L.R."/>
            <person name="Nazareth L.V."/>
            <person name="Okwuonu G."/>
            <person name="Santibanez J."/>
            <person name="Warren W.C."/>
            <person name="Mardis E.R."/>
            <person name="Weinstock G.M."/>
            <person name="Wilson R.K."/>
            <person name="Delehaunty K."/>
            <person name="Dooling D."/>
            <person name="Fronik C."/>
            <person name="Fulton L."/>
            <person name="Fulton B."/>
            <person name="Graves T."/>
            <person name="Minx P."/>
            <person name="Sodergren E."/>
            <person name="Birney E."/>
            <person name="Margulies E.H."/>
            <person name="Herrero J."/>
            <person name="Green E.D."/>
            <person name="Haussler D."/>
            <person name="Siepel A."/>
            <person name="Goldman N."/>
            <person name="Pollard K.S."/>
            <person name="Pedersen J.S."/>
            <person name="Lander E.S."/>
            <person name="Kellis M."/>
        </authorList>
    </citation>
    <scope>NUCLEOTIDE SEQUENCE [LARGE SCALE GENOMIC DNA]</scope>
    <source>
        <strain evidence="14 15">Thorbecke inbred</strain>
    </source>
</reference>
<keyword evidence="15" id="KW-1185">Reference proteome</keyword>
<evidence type="ECO:0000256" key="4">
    <source>
        <dbReference type="ARBA" id="ARBA00022452"/>
    </source>
</evidence>
<protein>
    <recommendedName>
        <fullName evidence="16">Gasdermin D</fullName>
    </recommendedName>
</protein>
<dbReference type="InParanoid" id="G1U566"/>
<dbReference type="SMR" id="G1U566"/>
<proteinExistence type="inferred from homology"/>
<reference evidence="14" key="2">
    <citation type="submission" date="2025-08" db="UniProtKB">
        <authorList>
            <consortium name="Ensembl"/>
        </authorList>
    </citation>
    <scope>IDENTIFICATION</scope>
    <source>
        <strain evidence="14">Thorbecke</strain>
    </source>
</reference>
<evidence type="ECO:0000256" key="6">
    <source>
        <dbReference type="ARBA" id="ARBA00022490"/>
    </source>
</evidence>
<feature type="domain" description="Gasdermin PUB" evidence="13">
    <location>
        <begin position="248"/>
        <end position="369"/>
    </location>
</feature>
<dbReference type="GeneTree" id="ENSGT00950000183140"/>
<feature type="domain" description="Gasdermin pore forming" evidence="12">
    <location>
        <begin position="5"/>
        <end position="234"/>
    </location>
</feature>
<keyword evidence="4" id="KW-1134">Transmembrane beta strand</keyword>
<dbReference type="GO" id="GO:0005886">
    <property type="term" value="C:plasma membrane"/>
    <property type="evidence" value="ECO:0007669"/>
    <property type="project" value="UniProtKB-SubCell"/>
</dbReference>
<evidence type="ECO:0000256" key="11">
    <source>
        <dbReference type="ARBA" id="ARBA00023288"/>
    </source>
</evidence>
<dbReference type="InterPro" id="IPR041263">
    <property type="entry name" value="Gasdermin_PUB"/>
</dbReference>
<evidence type="ECO:0000313" key="14">
    <source>
        <dbReference type="Ensembl" id="ENSOCUP00000024543.3"/>
    </source>
</evidence>
<reference evidence="14" key="3">
    <citation type="submission" date="2025-09" db="UniProtKB">
        <authorList>
            <consortium name="Ensembl"/>
        </authorList>
    </citation>
    <scope>IDENTIFICATION</scope>
    <source>
        <strain evidence="14">Thorbecke</strain>
    </source>
</reference>
<dbReference type="AlphaFoldDB" id="G1U566"/>
<dbReference type="Ensembl" id="ENSOCUT00000027119.3">
    <property type="protein sequence ID" value="ENSOCUP00000024543.3"/>
    <property type="gene ID" value="ENSOCUG00000021577.3"/>
</dbReference>
<sequence>MSSLFARGSQLVVRELGRMGELVPADSLNSAPRLRPFCVLRKKCRCHPWPWGTRLIPTDFSLLDLLEPGSPAPEVSRSQPIHIRKSVTRGVTGAVSVGLQGKVAGGGVVTHSCTLAVQTLSISPHTWEGLMESRKLRTPRPLLLRELQSRTQRERLYVVTEAVETLQDTTLRSLGRAEGTGQLSFPGLGHLKVQGQSTMDREKTVTVPQGSVVAYRVLQLVVEEDHWAVLCLPEGRRCGDAGGGEEQDFQDLRSQVAAQLQDLATLSPELRKTLLGALHELLGDPQALQELEDTLEQALDAGLLGQLQGPGGVIVCSLQDPSGNLSPSRGRAFLHLLGALVVLSDSQQWLLAQVLERQILPQQLELVRAPREMKWAGGSSRGRLEGPVPSPWGSLKCRETGLPYAGSLLKCPQQPWSRPA</sequence>
<keyword evidence="8" id="KW-0812">Transmembrane</keyword>
<keyword evidence="9" id="KW-0472">Membrane</keyword>
<dbReference type="PANTHER" id="PTHR16399">
    <property type="entry name" value="GASDERMIN"/>
    <property type="match status" value="1"/>
</dbReference>
<evidence type="ECO:0008006" key="16">
    <source>
        <dbReference type="Google" id="ProtNLM"/>
    </source>
</evidence>
<dbReference type="PANTHER" id="PTHR16399:SF31">
    <property type="entry name" value="GASDERMIN DOMAIN CONTAINING PROTEIN RGD1359449"/>
    <property type="match status" value="1"/>
</dbReference>
<dbReference type="GO" id="GO:0042742">
    <property type="term" value="P:defense response to bacterium"/>
    <property type="evidence" value="ECO:0007669"/>
    <property type="project" value="TreeGrafter"/>
</dbReference>
<dbReference type="InterPro" id="IPR007677">
    <property type="entry name" value="Gasdermin"/>
</dbReference>
<accession>G1U566</accession>
<evidence type="ECO:0000256" key="3">
    <source>
        <dbReference type="ARBA" id="ARBA00009279"/>
    </source>
</evidence>
<evidence type="ECO:0000256" key="8">
    <source>
        <dbReference type="ARBA" id="ARBA00022692"/>
    </source>
</evidence>
<evidence type="ECO:0000256" key="5">
    <source>
        <dbReference type="ARBA" id="ARBA00022475"/>
    </source>
</evidence>
<dbReference type="InterPro" id="IPR040460">
    <property type="entry name" value="Gasdermin_pore"/>
</dbReference>
<evidence type="ECO:0000256" key="2">
    <source>
        <dbReference type="ARBA" id="ARBA00004651"/>
    </source>
</evidence>
<evidence type="ECO:0000259" key="13">
    <source>
        <dbReference type="Pfam" id="PF17708"/>
    </source>
</evidence>
<dbReference type="PaxDb" id="9986-ENSOCUP00000024543"/>
<keyword evidence="5" id="KW-1003">Cell membrane</keyword>
<evidence type="ECO:0000256" key="10">
    <source>
        <dbReference type="ARBA" id="ARBA00023139"/>
    </source>
</evidence>
<dbReference type="Proteomes" id="UP000001811">
    <property type="component" value="Chromosome 3"/>
</dbReference>
<dbReference type="GO" id="GO:0005546">
    <property type="term" value="F:phosphatidylinositol-4,5-bisphosphate binding"/>
    <property type="evidence" value="ECO:0007669"/>
    <property type="project" value="TreeGrafter"/>
</dbReference>
<dbReference type="STRING" id="9986.ENSOCUP00000024543"/>
<comment type="subcellular location">
    <subcellularLocation>
        <location evidence="2">Cell membrane</location>
        <topology evidence="2">Multi-pass membrane protein</topology>
    </subcellularLocation>
    <subcellularLocation>
        <location evidence="1">Cytoplasm</location>
        <location evidence="1">Cytosol</location>
    </subcellularLocation>
</comment>
<dbReference type="HOGENOM" id="CLU_040752_0_0_1"/>
<dbReference type="EMBL" id="AAGW02013409">
    <property type="status" value="NOT_ANNOTATED_CDS"/>
    <property type="molecule type" value="Genomic_DNA"/>
</dbReference>
<name>G1U566_RABIT</name>
<evidence type="ECO:0000259" key="12">
    <source>
        <dbReference type="Pfam" id="PF04598"/>
    </source>
</evidence>
<evidence type="ECO:0000256" key="7">
    <source>
        <dbReference type="ARBA" id="ARBA00022590"/>
    </source>
</evidence>
<keyword evidence="6" id="KW-0963">Cytoplasm</keyword>
<dbReference type="GO" id="GO:0012501">
    <property type="term" value="P:programmed cell death"/>
    <property type="evidence" value="ECO:0007669"/>
    <property type="project" value="UniProtKB-KW"/>
</dbReference>
<comment type="similarity">
    <text evidence="3">Belongs to the gasdermin family.</text>
</comment>
<dbReference type="eggNOG" id="ENOG502S0IQ">
    <property type="taxonomic scope" value="Eukaryota"/>
</dbReference>
<evidence type="ECO:0000256" key="1">
    <source>
        <dbReference type="ARBA" id="ARBA00004514"/>
    </source>
</evidence>
<dbReference type="GO" id="GO:0070273">
    <property type="term" value="F:phosphatidylinositol-4-phosphate binding"/>
    <property type="evidence" value="ECO:0007669"/>
    <property type="project" value="TreeGrafter"/>
</dbReference>
<dbReference type="GO" id="GO:0005829">
    <property type="term" value="C:cytosol"/>
    <property type="evidence" value="ECO:0007669"/>
    <property type="project" value="UniProtKB-SubCell"/>
</dbReference>
<organism evidence="14 15">
    <name type="scientific">Oryctolagus cuniculus</name>
    <name type="common">Rabbit</name>
    <dbReference type="NCBI Taxonomy" id="9986"/>
    <lineage>
        <taxon>Eukaryota</taxon>
        <taxon>Metazoa</taxon>
        <taxon>Chordata</taxon>
        <taxon>Craniata</taxon>
        <taxon>Vertebrata</taxon>
        <taxon>Euteleostomi</taxon>
        <taxon>Mammalia</taxon>
        <taxon>Eutheria</taxon>
        <taxon>Euarchontoglires</taxon>
        <taxon>Glires</taxon>
        <taxon>Lagomorpha</taxon>
        <taxon>Leporidae</taxon>
        <taxon>Oryctolagus</taxon>
    </lineage>
</organism>
<keyword evidence="7" id="KW-1210">Necrosis</keyword>
<dbReference type="GO" id="GO:0001786">
    <property type="term" value="F:phosphatidylserine binding"/>
    <property type="evidence" value="ECO:0007669"/>
    <property type="project" value="TreeGrafter"/>
</dbReference>